<dbReference type="GO" id="GO:0033617">
    <property type="term" value="P:mitochondrial respiratory chain complex IV assembly"/>
    <property type="evidence" value="ECO:0007669"/>
    <property type="project" value="TreeGrafter"/>
</dbReference>
<dbReference type="RefSeq" id="XP_023569271.1">
    <property type="nucleotide sequence ID" value="XM_023713503.1"/>
</dbReference>
<name>A0A6P6EAP7_OCTDE</name>
<dbReference type="AlphaFoldDB" id="A0A6P6EAP7"/>
<dbReference type="Proteomes" id="UP000515203">
    <property type="component" value="Unplaced"/>
</dbReference>
<evidence type="ECO:0000256" key="1">
    <source>
        <dbReference type="SAM" id="Phobius"/>
    </source>
</evidence>
<dbReference type="Pfam" id="PF08695">
    <property type="entry name" value="Coa1"/>
    <property type="match status" value="1"/>
</dbReference>
<keyword evidence="1" id="KW-0472">Membrane</keyword>
<dbReference type="InterPro" id="IPR014807">
    <property type="entry name" value="Coa1"/>
</dbReference>
<reference evidence="3 4" key="1">
    <citation type="submission" date="2025-04" db="UniProtKB">
        <authorList>
            <consortium name="RefSeq"/>
        </authorList>
    </citation>
    <scope>IDENTIFICATION</scope>
</reference>
<gene>
    <name evidence="3 4" type="primary">LOC111816381</name>
</gene>
<proteinExistence type="predicted"/>
<keyword evidence="1" id="KW-1133">Transmembrane helix</keyword>
<protein>
    <submittedName>
        <fullName evidence="3 4">Cytochrome c oxidase assembly factor 1 homolog isoform X1</fullName>
    </submittedName>
</protein>
<feature type="transmembrane region" description="Helical" evidence="1">
    <location>
        <begin position="9"/>
        <end position="27"/>
    </location>
</feature>
<dbReference type="PANTHER" id="PTHR47148">
    <property type="entry name" value="CYTOCHROME C OXIDASE ASSEMBLY FACTOR 1 HOMOLOG"/>
    <property type="match status" value="1"/>
</dbReference>
<keyword evidence="2" id="KW-1185">Reference proteome</keyword>
<dbReference type="PANTHER" id="PTHR47148:SF1">
    <property type="entry name" value="CYTOCHROME C OXIDASE ASSEMBLY FACTOR 1 HOMOLOG"/>
    <property type="match status" value="1"/>
</dbReference>
<evidence type="ECO:0000313" key="4">
    <source>
        <dbReference type="RefSeq" id="XP_023569272.1"/>
    </source>
</evidence>
<sequence>MQASWRKALLYSSALCTGIGPLLYYLIQKGLTRAEYYQMALEQLHGHREALEALGSPLRVHCMPILSKDHLVDIADARLKIPVSGPKAEGCLLTRSTRSAPFQRWNLQEVILELKDGQQIPVFTHSEEGK</sequence>
<organism evidence="2 3">
    <name type="scientific">Octodon degus</name>
    <name type="common">Degu</name>
    <name type="synonym">Sciurus degus</name>
    <dbReference type="NCBI Taxonomy" id="10160"/>
    <lineage>
        <taxon>Eukaryota</taxon>
        <taxon>Metazoa</taxon>
        <taxon>Chordata</taxon>
        <taxon>Craniata</taxon>
        <taxon>Vertebrata</taxon>
        <taxon>Euteleostomi</taxon>
        <taxon>Mammalia</taxon>
        <taxon>Eutheria</taxon>
        <taxon>Euarchontoglires</taxon>
        <taxon>Glires</taxon>
        <taxon>Rodentia</taxon>
        <taxon>Hystricomorpha</taxon>
        <taxon>Octodontidae</taxon>
        <taxon>Octodon</taxon>
    </lineage>
</organism>
<dbReference type="GO" id="GO:0032981">
    <property type="term" value="P:mitochondrial respiratory chain complex I assembly"/>
    <property type="evidence" value="ECO:0007669"/>
    <property type="project" value="TreeGrafter"/>
</dbReference>
<dbReference type="GO" id="GO:0005743">
    <property type="term" value="C:mitochondrial inner membrane"/>
    <property type="evidence" value="ECO:0007669"/>
    <property type="project" value="TreeGrafter"/>
</dbReference>
<keyword evidence="1" id="KW-0812">Transmembrane</keyword>
<dbReference type="GeneID" id="111816381"/>
<dbReference type="OrthoDB" id="10037790at2759"/>
<dbReference type="RefSeq" id="XP_023569272.1">
    <property type="nucleotide sequence ID" value="XM_023713504.1"/>
</dbReference>
<evidence type="ECO:0000313" key="3">
    <source>
        <dbReference type="RefSeq" id="XP_023569271.1"/>
    </source>
</evidence>
<accession>A0A6P6EAP7</accession>
<evidence type="ECO:0000313" key="2">
    <source>
        <dbReference type="Proteomes" id="UP000515203"/>
    </source>
</evidence>